<feature type="non-terminal residue" evidence="8">
    <location>
        <position position="325"/>
    </location>
</feature>
<proteinExistence type="inferred from homology"/>
<feature type="non-terminal residue" evidence="8">
    <location>
        <position position="1"/>
    </location>
</feature>
<evidence type="ECO:0000313" key="9">
    <source>
        <dbReference type="Proteomes" id="UP000670152"/>
    </source>
</evidence>
<accession>A0A836GDW1</accession>
<dbReference type="AlphaFoldDB" id="A0A836GDW1"/>
<dbReference type="PANTHER" id="PTHR19139">
    <property type="entry name" value="AQUAPORIN TRANSPORTER"/>
    <property type="match status" value="1"/>
</dbReference>
<feature type="transmembrane region" description="Helical" evidence="7">
    <location>
        <begin position="249"/>
        <end position="270"/>
    </location>
</feature>
<dbReference type="Pfam" id="PF00230">
    <property type="entry name" value="MIP"/>
    <property type="match status" value="1"/>
</dbReference>
<keyword evidence="6" id="KW-0813">Transport</keyword>
<feature type="transmembrane region" description="Helical" evidence="7">
    <location>
        <begin position="290"/>
        <end position="308"/>
    </location>
</feature>
<keyword evidence="4 7" id="KW-1133">Transmembrane helix</keyword>
<dbReference type="InterPro" id="IPR000425">
    <property type="entry name" value="MIP"/>
</dbReference>
<dbReference type="Proteomes" id="UP000670152">
    <property type="component" value="Unassembled WGS sequence"/>
</dbReference>
<protein>
    <submittedName>
        <fullName evidence="8">AQP protein</fullName>
    </submittedName>
</protein>
<dbReference type="Gene3D" id="1.20.1080.10">
    <property type="entry name" value="Glycerol uptake facilitator protein"/>
    <property type="match status" value="1"/>
</dbReference>
<evidence type="ECO:0000313" key="8">
    <source>
        <dbReference type="EMBL" id="KAG5337928.1"/>
    </source>
</evidence>
<dbReference type="PRINTS" id="PR00783">
    <property type="entry name" value="MINTRINSICP"/>
</dbReference>
<dbReference type="GO" id="GO:0005886">
    <property type="term" value="C:plasma membrane"/>
    <property type="evidence" value="ECO:0007669"/>
    <property type="project" value="TreeGrafter"/>
</dbReference>
<dbReference type="InterPro" id="IPR034294">
    <property type="entry name" value="Aquaporin_transptr"/>
</dbReference>
<feature type="transmembrane region" description="Helical" evidence="7">
    <location>
        <begin position="217"/>
        <end position="237"/>
    </location>
</feature>
<evidence type="ECO:0000256" key="1">
    <source>
        <dbReference type="ARBA" id="ARBA00004141"/>
    </source>
</evidence>
<gene>
    <name evidence="8" type="ORF">G6Z77_0013764</name>
</gene>
<name>A0A836GDW1_9HYME</name>
<evidence type="ECO:0000256" key="5">
    <source>
        <dbReference type="ARBA" id="ARBA00023136"/>
    </source>
</evidence>
<keyword evidence="3 6" id="KW-0812">Transmembrane</keyword>
<evidence type="ECO:0000256" key="2">
    <source>
        <dbReference type="ARBA" id="ARBA00006175"/>
    </source>
</evidence>
<feature type="transmembrane region" description="Helical" evidence="7">
    <location>
        <begin position="122"/>
        <end position="140"/>
    </location>
</feature>
<feature type="transmembrane region" description="Helical" evidence="7">
    <location>
        <begin position="90"/>
        <end position="116"/>
    </location>
</feature>
<keyword evidence="9" id="KW-1185">Reference proteome</keyword>
<sequence length="325" mass="35845">MSRPGGKTYLSLWREFLAYNSTARRFGLNRRLGKPGMNVSTVFPEGYVENDRVQRHTSSMPKEDEDRSAQERHRRMKEFVGLEEVTKLDFLVMLFAEILGTFLLVLLGCASCISWISTSPPTVLHIAFTFGLAVASLVQVNVGPAKSTRVVVHVALFISLRNLQFPAIKIVQPCVANIRLFLLLRHFKFIQYILLLPKAQVAHGLGATALHHEVTDAQGIGVEIIITFLLVLVVHAVTDPKRTDVKGWAPLAIGLAIAVAHMAAVPITGSSMNPARSLGPAVVDDKYKDLWIYWVGPLIGAAVAGGVYRMGLRANREDEEGSYDF</sequence>
<evidence type="ECO:0000256" key="7">
    <source>
        <dbReference type="SAM" id="Phobius"/>
    </source>
</evidence>
<comment type="subcellular location">
    <subcellularLocation>
        <location evidence="1">Membrane</location>
        <topology evidence="1">Multi-pass membrane protein</topology>
    </subcellularLocation>
</comment>
<dbReference type="SUPFAM" id="SSF81338">
    <property type="entry name" value="Aquaporin-like"/>
    <property type="match status" value="1"/>
</dbReference>
<dbReference type="GO" id="GO:0015267">
    <property type="term" value="F:channel activity"/>
    <property type="evidence" value="ECO:0007669"/>
    <property type="project" value="InterPro"/>
</dbReference>
<evidence type="ECO:0000256" key="4">
    <source>
        <dbReference type="ARBA" id="ARBA00022989"/>
    </source>
</evidence>
<dbReference type="OrthoDB" id="3222at2759"/>
<dbReference type="PANTHER" id="PTHR19139:SF199">
    <property type="entry name" value="MIP17260P"/>
    <property type="match status" value="1"/>
</dbReference>
<dbReference type="EMBL" id="JAANIB010003350">
    <property type="protein sequence ID" value="KAG5337928.1"/>
    <property type="molecule type" value="Genomic_DNA"/>
</dbReference>
<keyword evidence="5 7" id="KW-0472">Membrane</keyword>
<reference evidence="8 9" key="1">
    <citation type="submission" date="2020-02" db="EMBL/GenBank/DDBJ databases">
        <title>Relaxed selection underlies rapid genomic changes in the transitions from sociality to social parasitism in ants.</title>
        <authorList>
            <person name="Bi X."/>
        </authorList>
    </citation>
    <scope>NUCLEOTIDE SEQUENCE [LARGE SCALE GENOMIC DNA]</scope>
    <source>
        <strain evidence="8">BGI-DK2014b</strain>
        <tissue evidence="8">Whole body</tissue>
    </source>
</reference>
<organism evidence="8 9">
    <name type="scientific">Acromyrmex heyeri</name>
    <dbReference type="NCBI Taxonomy" id="230685"/>
    <lineage>
        <taxon>Eukaryota</taxon>
        <taxon>Metazoa</taxon>
        <taxon>Ecdysozoa</taxon>
        <taxon>Arthropoda</taxon>
        <taxon>Hexapoda</taxon>
        <taxon>Insecta</taxon>
        <taxon>Pterygota</taxon>
        <taxon>Neoptera</taxon>
        <taxon>Endopterygota</taxon>
        <taxon>Hymenoptera</taxon>
        <taxon>Apocrita</taxon>
        <taxon>Aculeata</taxon>
        <taxon>Formicoidea</taxon>
        <taxon>Formicidae</taxon>
        <taxon>Myrmicinae</taxon>
        <taxon>Acromyrmex</taxon>
    </lineage>
</organism>
<evidence type="ECO:0000256" key="3">
    <source>
        <dbReference type="ARBA" id="ARBA00022692"/>
    </source>
</evidence>
<dbReference type="InterPro" id="IPR023271">
    <property type="entry name" value="Aquaporin-like"/>
</dbReference>
<comment type="similarity">
    <text evidence="2 6">Belongs to the MIP/aquaporin (TC 1.A.8) family.</text>
</comment>
<comment type="caution">
    <text evidence="8">The sequence shown here is derived from an EMBL/GenBank/DDBJ whole genome shotgun (WGS) entry which is preliminary data.</text>
</comment>
<evidence type="ECO:0000256" key="6">
    <source>
        <dbReference type="RuleBase" id="RU000477"/>
    </source>
</evidence>